<evidence type="ECO:0000256" key="1">
    <source>
        <dbReference type="ARBA" id="ARBA00022603"/>
    </source>
</evidence>
<dbReference type="PANTHER" id="PTHR43861">
    <property type="entry name" value="TRANS-ACONITATE 2-METHYLTRANSFERASE-RELATED"/>
    <property type="match status" value="1"/>
</dbReference>
<keyword evidence="2" id="KW-0808">Transferase</keyword>
<dbReference type="InterPro" id="IPR041698">
    <property type="entry name" value="Methyltransf_25"/>
</dbReference>
<proteinExistence type="predicted"/>
<dbReference type="PANTHER" id="PTHR43861:SF1">
    <property type="entry name" value="TRANS-ACONITATE 2-METHYLTRANSFERASE"/>
    <property type="match status" value="1"/>
</dbReference>
<sequence length="271" mass="30110">MVEQDAVEYDLIASRYDEAVDNIGFRAMEMHSMGVVLEPLLSQPDVKVLELACGTGFFTSHLMAWGAASVTAVDISSMMIEQAVSKLAGQVLSGQVRFLVADGTKPQSFAPDNSAEYFDVVLGAWFLNYAQTKAELTAMFDTISLNLRPGGTFVGSVPHPTNHLAERALLYNSPPLNQIWPRNCYTHELESKDGWALRVYIDRCGIGFQTWHLKKSVYEAAARQGGLKGKLEWKSEIFLGDHWASRLGLMDEDWTVRKDNPHLGIIVVSKN</sequence>
<keyword evidence="1" id="KW-0489">Methyltransferase</keyword>
<feature type="domain" description="Methyltransferase" evidence="3">
    <location>
        <begin position="48"/>
        <end position="151"/>
    </location>
</feature>
<evidence type="ECO:0000313" key="4">
    <source>
        <dbReference type="EMBL" id="PHH61525.1"/>
    </source>
</evidence>
<dbReference type="AlphaFoldDB" id="A0A2C5XW82"/>
<gene>
    <name evidence="4" type="ORF">CDD81_316</name>
</gene>
<comment type="caution">
    <text evidence="4">The sequence shown here is derived from an EMBL/GenBank/DDBJ whole genome shotgun (WGS) entry which is preliminary data.</text>
</comment>
<dbReference type="OrthoDB" id="3647at2759"/>
<dbReference type="SUPFAM" id="SSF53335">
    <property type="entry name" value="S-adenosyl-L-methionine-dependent methyltransferases"/>
    <property type="match status" value="1"/>
</dbReference>
<name>A0A2C5XW82_9HYPO</name>
<dbReference type="Gene3D" id="3.40.50.150">
    <property type="entry name" value="Vaccinia Virus protein VP39"/>
    <property type="match status" value="1"/>
</dbReference>
<evidence type="ECO:0000256" key="2">
    <source>
        <dbReference type="ARBA" id="ARBA00022679"/>
    </source>
</evidence>
<organism evidence="4 5">
    <name type="scientific">Ophiocordyceps australis</name>
    <dbReference type="NCBI Taxonomy" id="1399860"/>
    <lineage>
        <taxon>Eukaryota</taxon>
        <taxon>Fungi</taxon>
        <taxon>Dikarya</taxon>
        <taxon>Ascomycota</taxon>
        <taxon>Pezizomycotina</taxon>
        <taxon>Sordariomycetes</taxon>
        <taxon>Hypocreomycetidae</taxon>
        <taxon>Hypocreales</taxon>
        <taxon>Ophiocordycipitaceae</taxon>
        <taxon>Ophiocordyceps</taxon>
    </lineage>
</organism>
<dbReference type="GO" id="GO:0032259">
    <property type="term" value="P:methylation"/>
    <property type="evidence" value="ECO:0007669"/>
    <property type="project" value="UniProtKB-KW"/>
</dbReference>
<evidence type="ECO:0000259" key="3">
    <source>
        <dbReference type="Pfam" id="PF13649"/>
    </source>
</evidence>
<dbReference type="GO" id="GO:0008168">
    <property type="term" value="F:methyltransferase activity"/>
    <property type="evidence" value="ECO:0007669"/>
    <property type="project" value="UniProtKB-KW"/>
</dbReference>
<dbReference type="EMBL" id="NJET01000101">
    <property type="protein sequence ID" value="PHH61525.1"/>
    <property type="molecule type" value="Genomic_DNA"/>
</dbReference>
<dbReference type="STRING" id="1399860.A0A2C5XW82"/>
<evidence type="ECO:0000313" key="5">
    <source>
        <dbReference type="Proteomes" id="UP000226192"/>
    </source>
</evidence>
<reference evidence="4 5" key="1">
    <citation type="submission" date="2017-06" db="EMBL/GenBank/DDBJ databases">
        <title>Ant-infecting Ophiocordyceps genomes reveal a high diversity of potential behavioral manipulation genes and a possible major role for enterotoxins.</title>
        <authorList>
            <person name="De Bekker C."/>
            <person name="Evans H.C."/>
            <person name="Brachmann A."/>
            <person name="Hughes D.P."/>
        </authorList>
    </citation>
    <scope>NUCLEOTIDE SEQUENCE [LARGE SCALE GENOMIC DNA]</scope>
    <source>
        <strain evidence="4 5">Map64</strain>
    </source>
</reference>
<accession>A0A2C5XW82</accession>
<keyword evidence="5" id="KW-1185">Reference proteome</keyword>
<dbReference type="CDD" id="cd02440">
    <property type="entry name" value="AdoMet_MTases"/>
    <property type="match status" value="1"/>
</dbReference>
<dbReference type="Proteomes" id="UP000226192">
    <property type="component" value="Unassembled WGS sequence"/>
</dbReference>
<dbReference type="Pfam" id="PF13649">
    <property type="entry name" value="Methyltransf_25"/>
    <property type="match status" value="1"/>
</dbReference>
<dbReference type="InterPro" id="IPR029063">
    <property type="entry name" value="SAM-dependent_MTases_sf"/>
</dbReference>
<protein>
    <recommendedName>
        <fullName evidence="3">Methyltransferase domain-containing protein</fullName>
    </recommendedName>
</protein>